<feature type="compositionally biased region" description="Polar residues" evidence="6">
    <location>
        <begin position="1"/>
        <end position="17"/>
    </location>
</feature>
<dbReference type="PANTHER" id="PTHR42973:SF39">
    <property type="entry name" value="FAD-BINDING PCMH-TYPE DOMAIN-CONTAINING PROTEIN"/>
    <property type="match status" value="1"/>
</dbReference>
<feature type="region of interest" description="Disordered" evidence="6">
    <location>
        <begin position="1"/>
        <end position="25"/>
    </location>
</feature>
<gene>
    <name evidence="8" type="ORF">G1H10_16765</name>
</gene>
<evidence type="ECO:0000256" key="4">
    <source>
        <dbReference type="ARBA" id="ARBA00022827"/>
    </source>
</evidence>
<comment type="caution">
    <text evidence="8">The sequence shown here is derived from an EMBL/GenBank/DDBJ whole genome shotgun (WGS) entry which is preliminary data.</text>
</comment>
<dbReference type="SUPFAM" id="SSF56176">
    <property type="entry name" value="FAD-binding/transporter-associated domain-like"/>
    <property type="match status" value="1"/>
</dbReference>
<dbReference type="Gene3D" id="3.30.465.10">
    <property type="match status" value="1"/>
</dbReference>
<dbReference type="InterPro" id="IPR006093">
    <property type="entry name" value="Oxy_OxRdtase_FAD_BS"/>
</dbReference>
<reference evidence="8 9" key="1">
    <citation type="submission" date="2020-02" db="EMBL/GenBank/DDBJ databases">
        <authorList>
            <person name="Li X.-J."/>
            <person name="Han X.-M."/>
        </authorList>
    </citation>
    <scope>NUCLEOTIDE SEQUENCE [LARGE SCALE GENOMIC DNA]</scope>
    <source>
        <strain evidence="8 9">CCTCC AB 2017055</strain>
    </source>
</reference>
<dbReference type="InterPro" id="IPR012951">
    <property type="entry name" value="BBE"/>
</dbReference>
<accession>A0A6L9S9S7</accession>
<dbReference type="Gene3D" id="3.30.43.10">
    <property type="entry name" value="Uridine Diphospho-n-acetylenolpyruvylglucosamine Reductase, domain 2"/>
    <property type="match status" value="1"/>
</dbReference>
<proteinExistence type="inferred from homology"/>
<dbReference type="AlphaFoldDB" id="A0A6L9S9S7"/>
<name>A0A6L9S9S7_9ACTN</name>
<dbReference type="Proteomes" id="UP000475214">
    <property type="component" value="Unassembled WGS sequence"/>
</dbReference>
<dbReference type="PANTHER" id="PTHR42973">
    <property type="entry name" value="BINDING OXIDOREDUCTASE, PUTATIVE (AFU_ORTHOLOGUE AFUA_1G17690)-RELATED"/>
    <property type="match status" value="1"/>
</dbReference>
<dbReference type="GO" id="GO:0016491">
    <property type="term" value="F:oxidoreductase activity"/>
    <property type="evidence" value="ECO:0007669"/>
    <property type="project" value="UniProtKB-KW"/>
</dbReference>
<dbReference type="InterPro" id="IPR006094">
    <property type="entry name" value="Oxid_FAD_bind_N"/>
</dbReference>
<evidence type="ECO:0000313" key="8">
    <source>
        <dbReference type="EMBL" id="NEE01827.1"/>
    </source>
</evidence>
<organism evidence="8 9">
    <name type="scientific">Phytoactinopolyspora halotolerans</name>
    <dbReference type="NCBI Taxonomy" id="1981512"/>
    <lineage>
        <taxon>Bacteria</taxon>
        <taxon>Bacillati</taxon>
        <taxon>Actinomycetota</taxon>
        <taxon>Actinomycetes</taxon>
        <taxon>Jiangellales</taxon>
        <taxon>Jiangellaceae</taxon>
        <taxon>Phytoactinopolyspora</taxon>
    </lineage>
</organism>
<dbReference type="PROSITE" id="PS00862">
    <property type="entry name" value="OX2_COVAL_FAD"/>
    <property type="match status" value="1"/>
</dbReference>
<evidence type="ECO:0000313" key="9">
    <source>
        <dbReference type="Proteomes" id="UP000475214"/>
    </source>
</evidence>
<feature type="domain" description="FAD-binding PCMH-type" evidence="7">
    <location>
        <begin position="42"/>
        <end position="213"/>
    </location>
</feature>
<evidence type="ECO:0000256" key="5">
    <source>
        <dbReference type="ARBA" id="ARBA00023002"/>
    </source>
</evidence>
<sequence length="467" mass="50435">MDSTVSRTPATSASDTSFLPHGQVITPDDAGYDDARAVWNGMIDRRPAVIARCTDADDVAAALAHARAHRLPVSVRGGGHNVSGTAVRDGSLVVDLSPMRTVDVDPDRRRVRADGGALLGEVDRATQEHGLAVPFGVYSETGLAGLTLGGGLGWLRRAYGASCDNLVAADLVTASGERVRASETENPGLLWGLRGGGGGLGVVTSFEFRAYPVGPDVTLALVFHPWTDAAAAMRNYHEWSQNAPDDVSSFAIVWHAPAIDDIPAQYHHQPVVTYAAVHSGDPAQAQADLAPLRDFGSPIADLTDVMPYVDAQKLFDEDYPAHVMRYYWTSLYLTGMDDEVIDALRELNEACPSPHSTLDVWQLGGAFSRVGADETALGDRSAPYLLGVEANWEDDADDEANIAWARKVRDTMERFSTGAEYLNFPGFYEAGERTLRRMFGSNYERLAALRRAYDPDGLFSSEGHIPA</sequence>
<evidence type="ECO:0000256" key="1">
    <source>
        <dbReference type="ARBA" id="ARBA00001974"/>
    </source>
</evidence>
<dbReference type="InterPro" id="IPR016164">
    <property type="entry name" value="FAD-linked_Oxase-like_C"/>
</dbReference>
<dbReference type="RefSeq" id="WP_163739819.1">
    <property type="nucleotide sequence ID" value="NZ_JAAGOA010000011.1"/>
</dbReference>
<keyword evidence="9" id="KW-1185">Reference proteome</keyword>
<dbReference type="PROSITE" id="PS51387">
    <property type="entry name" value="FAD_PCMH"/>
    <property type="match status" value="1"/>
</dbReference>
<dbReference type="InterPro" id="IPR016167">
    <property type="entry name" value="FAD-bd_PCMH_sub1"/>
</dbReference>
<comment type="cofactor">
    <cofactor evidence="1">
        <name>FAD</name>
        <dbReference type="ChEBI" id="CHEBI:57692"/>
    </cofactor>
</comment>
<dbReference type="GO" id="GO:0071949">
    <property type="term" value="F:FAD binding"/>
    <property type="evidence" value="ECO:0007669"/>
    <property type="project" value="InterPro"/>
</dbReference>
<protein>
    <submittedName>
        <fullName evidence="8">FAD-binding oxidoreductase</fullName>
    </submittedName>
</protein>
<dbReference type="EMBL" id="JAAGOA010000011">
    <property type="protein sequence ID" value="NEE01827.1"/>
    <property type="molecule type" value="Genomic_DNA"/>
</dbReference>
<keyword evidence="5" id="KW-0560">Oxidoreductase</keyword>
<comment type="similarity">
    <text evidence="2">Belongs to the oxygen-dependent FAD-linked oxidoreductase family.</text>
</comment>
<dbReference type="InterPro" id="IPR036318">
    <property type="entry name" value="FAD-bd_PCMH-like_sf"/>
</dbReference>
<evidence type="ECO:0000259" key="7">
    <source>
        <dbReference type="PROSITE" id="PS51387"/>
    </source>
</evidence>
<dbReference type="Pfam" id="PF08031">
    <property type="entry name" value="BBE"/>
    <property type="match status" value="1"/>
</dbReference>
<evidence type="ECO:0000256" key="3">
    <source>
        <dbReference type="ARBA" id="ARBA00022630"/>
    </source>
</evidence>
<dbReference type="InterPro" id="IPR050416">
    <property type="entry name" value="FAD-linked_Oxidoreductase"/>
</dbReference>
<evidence type="ECO:0000256" key="6">
    <source>
        <dbReference type="SAM" id="MobiDB-lite"/>
    </source>
</evidence>
<dbReference type="InterPro" id="IPR016169">
    <property type="entry name" value="FAD-bd_PCMH_sub2"/>
</dbReference>
<dbReference type="InterPro" id="IPR016166">
    <property type="entry name" value="FAD-bd_PCMH"/>
</dbReference>
<keyword evidence="4" id="KW-0274">FAD</keyword>
<dbReference type="Pfam" id="PF01565">
    <property type="entry name" value="FAD_binding_4"/>
    <property type="match status" value="1"/>
</dbReference>
<dbReference type="Gene3D" id="3.40.462.20">
    <property type="match status" value="1"/>
</dbReference>
<dbReference type="SUPFAM" id="SSF55103">
    <property type="entry name" value="FAD-linked oxidases, C-terminal domain"/>
    <property type="match status" value="1"/>
</dbReference>
<keyword evidence="3" id="KW-0285">Flavoprotein</keyword>
<evidence type="ECO:0000256" key="2">
    <source>
        <dbReference type="ARBA" id="ARBA00005466"/>
    </source>
</evidence>